<dbReference type="EMBL" id="QXFT01000580">
    <property type="protein sequence ID" value="KAE9340316.1"/>
    <property type="molecule type" value="Genomic_DNA"/>
</dbReference>
<accession>A0A6A4F5D1</accession>
<evidence type="ECO:0000313" key="1">
    <source>
        <dbReference type="EMBL" id="KAE9340316.1"/>
    </source>
</evidence>
<evidence type="ECO:0000313" key="2">
    <source>
        <dbReference type="Proteomes" id="UP000434957"/>
    </source>
</evidence>
<reference evidence="1 2" key="1">
    <citation type="submission" date="2018-08" db="EMBL/GenBank/DDBJ databases">
        <title>Genomic investigation of the strawberry pathogen Phytophthora fragariae indicates pathogenicity is determined by transcriptional variation in three key races.</title>
        <authorList>
            <person name="Adams T.M."/>
            <person name="Armitage A.D."/>
            <person name="Sobczyk M.K."/>
            <person name="Bates H.J."/>
            <person name="Dunwell J.M."/>
            <person name="Nellist C.F."/>
            <person name="Harrison R.J."/>
        </authorList>
    </citation>
    <scope>NUCLEOTIDE SEQUENCE [LARGE SCALE GENOMIC DNA]</scope>
    <source>
        <strain evidence="1 2">SCRP333</strain>
    </source>
</reference>
<organism evidence="1 2">
    <name type="scientific">Phytophthora rubi</name>
    <dbReference type="NCBI Taxonomy" id="129364"/>
    <lineage>
        <taxon>Eukaryota</taxon>
        <taxon>Sar</taxon>
        <taxon>Stramenopiles</taxon>
        <taxon>Oomycota</taxon>
        <taxon>Peronosporomycetes</taxon>
        <taxon>Peronosporales</taxon>
        <taxon>Peronosporaceae</taxon>
        <taxon>Phytophthora</taxon>
    </lineage>
</organism>
<protein>
    <recommendedName>
        <fullName evidence="3">Retrotransposon gag domain-containing protein</fullName>
    </recommendedName>
</protein>
<comment type="caution">
    <text evidence="1">The sequence shown here is derived from an EMBL/GenBank/DDBJ whole genome shotgun (WGS) entry which is preliminary data.</text>
</comment>
<name>A0A6A4F5D1_9STRA</name>
<proteinExistence type="predicted"/>
<evidence type="ECO:0008006" key="3">
    <source>
        <dbReference type="Google" id="ProtNLM"/>
    </source>
</evidence>
<dbReference type="AlphaFoldDB" id="A0A6A4F5D1"/>
<gene>
    <name evidence="1" type="ORF">PR003_g10558</name>
</gene>
<dbReference type="Proteomes" id="UP000434957">
    <property type="component" value="Unassembled WGS sequence"/>
</dbReference>
<keyword evidence="2" id="KW-1185">Reference proteome</keyword>
<sequence length="271" mass="29894">MQRRRSAATGAEDEELELMELATNATTGESIVGLSWRPSKNLLAAAQLDGVVALYHPVTPGSTSLIRPTPKTELRMNDTSIPDASRTAATSLEHASFPHLSAIEWEVLHRLAAVSGDTVIKTLLTAGSEEEQRLTAQEFMARELTDLRRRATTPTPSKNKTDIVKLDVSTYSGEGTARLHLNRWFCEVDIAIEARQLSTELARTRFLLSKLSGKAKEWVLGRLVADASCFPTMAAMQADLRLAFEPPQDKSVQRSAFLSLKQGRLSMLEYI</sequence>